<dbReference type="CDD" id="cd00834">
    <property type="entry name" value="KAS_I_II"/>
    <property type="match status" value="1"/>
</dbReference>
<comment type="caution">
    <text evidence="5">The sequence shown here is derived from an EMBL/GenBank/DDBJ whole genome shotgun (WGS) entry which is preliminary data.</text>
</comment>
<feature type="domain" description="Ketosynthase family 3 (KS3)" evidence="4">
    <location>
        <begin position="2"/>
        <end position="397"/>
    </location>
</feature>
<dbReference type="InterPro" id="IPR020841">
    <property type="entry name" value="PKS_Beta-ketoAc_synthase_dom"/>
</dbReference>
<sequence length="398" mass="42344">MSRGVAITGMGIISSIGNSVEENFNALIQSKPGITVIENIATVHKNVIKVGEIKKTNAQLAAELGLAADNNYSRTAMLGAIAAKQAVNNAGITDINEFNTGLISATSVGGMDMTERFFYDYAESDEHRRYIMSHDAGDVAHKIADQLGLKGLVTTISTACSSAANAIMLGARLIKNGKLDRVIVGGTDALSKFTINGFKTLMILSDTYNTPFDNDRKGLNLGEAAAFLVLESDAVVKQQNKKVLAYLSGYGNANDAYHQTASSENGDGAFLSMEKAFKVSGLTPSDIDYINAHGTATPNNDLSEGRAIIRAFGSNVPEFSSTKPFTGHTLAAAAAIEAVYSVLALQNGVVYPNLNFKTPMEEFDIVPQTELKEKEINHVLSNSFGFGGNCSTLLFSKS</sequence>
<dbReference type="Pfam" id="PF00109">
    <property type="entry name" value="ketoacyl-synt"/>
    <property type="match status" value="1"/>
</dbReference>
<dbReference type="EMBL" id="JBHUMD010000017">
    <property type="protein sequence ID" value="MFD2602217.1"/>
    <property type="molecule type" value="Genomic_DNA"/>
</dbReference>
<dbReference type="PROSITE" id="PS52004">
    <property type="entry name" value="KS3_2"/>
    <property type="match status" value="1"/>
</dbReference>
<keyword evidence="6" id="KW-1185">Reference proteome</keyword>
<name>A0ABW5NSY8_9FLAO</name>
<dbReference type="PANTHER" id="PTHR11712">
    <property type="entry name" value="POLYKETIDE SYNTHASE-RELATED"/>
    <property type="match status" value="1"/>
</dbReference>
<proteinExistence type="inferred from homology"/>
<dbReference type="InterPro" id="IPR014030">
    <property type="entry name" value="Ketoacyl_synth_N"/>
</dbReference>
<comment type="similarity">
    <text evidence="1 3">Belongs to the thiolase-like superfamily. Beta-ketoacyl-ACP synthases family.</text>
</comment>
<dbReference type="SUPFAM" id="SSF53901">
    <property type="entry name" value="Thiolase-like"/>
    <property type="match status" value="1"/>
</dbReference>
<dbReference type="Gene3D" id="3.40.47.10">
    <property type="match status" value="1"/>
</dbReference>
<organism evidence="5 6">
    <name type="scientific">Flavobacterium suzhouense</name>
    <dbReference type="NCBI Taxonomy" id="1529638"/>
    <lineage>
        <taxon>Bacteria</taxon>
        <taxon>Pseudomonadati</taxon>
        <taxon>Bacteroidota</taxon>
        <taxon>Flavobacteriia</taxon>
        <taxon>Flavobacteriales</taxon>
        <taxon>Flavobacteriaceae</taxon>
        <taxon>Flavobacterium</taxon>
    </lineage>
</organism>
<dbReference type="PANTHER" id="PTHR11712:SF336">
    <property type="entry name" value="3-OXOACYL-[ACYL-CARRIER-PROTEIN] SYNTHASE, MITOCHONDRIAL"/>
    <property type="match status" value="1"/>
</dbReference>
<dbReference type="InterPro" id="IPR000794">
    <property type="entry name" value="Beta-ketoacyl_synthase"/>
</dbReference>
<reference evidence="6" key="1">
    <citation type="journal article" date="2019" name="Int. J. Syst. Evol. Microbiol.">
        <title>The Global Catalogue of Microorganisms (GCM) 10K type strain sequencing project: providing services to taxonomists for standard genome sequencing and annotation.</title>
        <authorList>
            <consortium name="The Broad Institute Genomics Platform"/>
            <consortium name="The Broad Institute Genome Sequencing Center for Infectious Disease"/>
            <person name="Wu L."/>
            <person name="Ma J."/>
        </authorList>
    </citation>
    <scope>NUCLEOTIDE SEQUENCE [LARGE SCALE GENOMIC DNA]</scope>
    <source>
        <strain evidence="6">KCTC 42107</strain>
    </source>
</reference>
<dbReference type="Proteomes" id="UP001597480">
    <property type="component" value="Unassembled WGS sequence"/>
</dbReference>
<evidence type="ECO:0000313" key="5">
    <source>
        <dbReference type="EMBL" id="MFD2602217.1"/>
    </source>
</evidence>
<gene>
    <name evidence="5" type="ORF">ACFSR3_09135</name>
</gene>
<dbReference type="Pfam" id="PF02801">
    <property type="entry name" value="Ketoacyl-synt_C"/>
    <property type="match status" value="1"/>
</dbReference>
<dbReference type="InterPro" id="IPR018201">
    <property type="entry name" value="Ketoacyl_synth_AS"/>
</dbReference>
<evidence type="ECO:0000256" key="1">
    <source>
        <dbReference type="ARBA" id="ARBA00008467"/>
    </source>
</evidence>
<evidence type="ECO:0000313" key="6">
    <source>
        <dbReference type="Proteomes" id="UP001597480"/>
    </source>
</evidence>
<dbReference type="PROSITE" id="PS00606">
    <property type="entry name" value="KS3_1"/>
    <property type="match status" value="1"/>
</dbReference>
<evidence type="ECO:0000259" key="4">
    <source>
        <dbReference type="PROSITE" id="PS52004"/>
    </source>
</evidence>
<evidence type="ECO:0000256" key="2">
    <source>
        <dbReference type="ARBA" id="ARBA00022679"/>
    </source>
</evidence>
<dbReference type="InterPro" id="IPR016039">
    <property type="entry name" value="Thiolase-like"/>
</dbReference>
<dbReference type="RefSeq" id="WP_379820700.1">
    <property type="nucleotide sequence ID" value="NZ_JBHUMD010000017.1"/>
</dbReference>
<protein>
    <submittedName>
        <fullName evidence="5">Beta-ketoacyl-[acyl-carrier-protein] synthase family protein</fullName>
    </submittedName>
</protein>
<accession>A0ABW5NSY8</accession>
<evidence type="ECO:0000256" key="3">
    <source>
        <dbReference type="RuleBase" id="RU003694"/>
    </source>
</evidence>
<dbReference type="InterPro" id="IPR014031">
    <property type="entry name" value="Ketoacyl_synth_C"/>
</dbReference>
<dbReference type="SMART" id="SM00825">
    <property type="entry name" value="PKS_KS"/>
    <property type="match status" value="1"/>
</dbReference>
<keyword evidence="2 3" id="KW-0808">Transferase</keyword>